<protein>
    <submittedName>
        <fullName evidence="1">Uncharacterized protein</fullName>
    </submittedName>
</protein>
<sequence length="382" mass="42709">MAKEKVVIYGLTTEGYFIACQMAIKGADVYLVDESSPTAISLKPEIAKNCPDIDSLKEDEPLLTAVPVDVAVSKADYLFFTPRIRKINADLKAEVNSKFKEAIKKVKKGSTVIYCLATGHQGNSENITILKHVTGFEVGKSVSYYYFPLNGLSKTPSVIGSLKKIKDKKLSALLSTSKDEKTFVDISSAEHIHTIQTIKRFSGICSILEICKLVKNNRESNTTFDDFKNMYLDDMINGLDDLRLLSSSFEGSSPLLYLINGSIKGINGYAKRLIEIIRITLKNHELKASKTKIILSWTLDKNQMRGEKVEMLNSITSKLRDYIGDVETSEGLLDFFHSDKTTIAIACTESDYKKIKEIKQNQDIFLIKANPLFEVSNKSKII</sequence>
<evidence type="ECO:0000313" key="1">
    <source>
        <dbReference type="EMBL" id="AIF09100.1"/>
    </source>
</evidence>
<dbReference type="AlphaFoldDB" id="A0A075H1N7"/>
<dbReference type="EMBL" id="KF900852">
    <property type="protein sequence ID" value="AIF09100.1"/>
    <property type="molecule type" value="Genomic_DNA"/>
</dbReference>
<name>A0A075H1N7_9ARCH</name>
<reference evidence="1" key="1">
    <citation type="journal article" date="2014" name="Genome Biol. Evol.">
        <title>Pangenome evidence for extensive interdomain horizontal transfer affecting lineage core and shell genes in uncultured planktonic thaumarchaeota and euryarchaeota.</title>
        <authorList>
            <person name="Deschamps P."/>
            <person name="Zivanovic Y."/>
            <person name="Moreira D."/>
            <person name="Rodriguez-Valera F."/>
            <person name="Lopez-Garcia P."/>
        </authorList>
    </citation>
    <scope>NUCLEOTIDE SEQUENCE</scope>
</reference>
<organism evidence="1">
    <name type="scientific">uncultured marine thaumarchaeote KM3_35_A11</name>
    <dbReference type="NCBI Taxonomy" id="1456130"/>
    <lineage>
        <taxon>Archaea</taxon>
        <taxon>Nitrososphaerota</taxon>
        <taxon>environmental samples</taxon>
    </lineage>
</organism>
<proteinExistence type="predicted"/>
<accession>A0A075H1N7</accession>